<dbReference type="KEGG" id="amuc:Pan181_20530"/>
<evidence type="ECO:0000259" key="2">
    <source>
        <dbReference type="Pfam" id="PF23343"/>
    </source>
</evidence>
<evidence type="ECO:0000313" key="4">
    <source>
        <dbReference type="Proteomes" id="UP000315750"/>
    </source>
</evidence>
<dbReference type="InterPro" id="IPR056906">
    <property type="entry name" value="ORF2/G2P_dom"/>
</dbReference>
<accession>A0A518AMC0</accession>
<proteinExistence type="predicted"/>
<evidence type="ECO:0000256" key="1">
    <source>
        <dbReference type="SAM" id="MobiDB-lite"/>
    </source>
</evidence>
<dbReference type="Pfam" id="PF23343">
    <property type="entry name" value="REP_ORF2-G2P"/>
    <property type="match status" value="1"/>
</dbReference>
<feature type="compositionally biased region" description="Low complexity" evidence="1">
    <location>
        <begin position="282"/>
        <end position="294"/>
    </location>
</feature>
<dbReference type="EMBL" id="CP036278">
    <property type="protein sequence ID" value="QDU55856.1"/>
    <property type="molecule type" value="Genomic_DNA"/>
</dbReference>
<keyword evidence="4" id="KW-1185">Reference proteome</keyword>
<reference evidence="3 4" key="1">
    <citation type="submission" date="2019-02" db="EMBL/GenBank/DDBJ databases">
        <title>Deep-cultivation of Planctomycetes and their phenomic and genomic characterization uncovers novel biology.</title>
        <authorList>
            <person name="Wiegand S."/>
            <person name="Jogler M."/>
            <person name="Boedeker C."/>
            <person name="Pinto D."/>
            <person name="Vollmers J."/>
            <person name="Rivas-Marin E."/>
            <person name="Kohn T."/>
            <person name="Peeters S.H."/>
            <person name="Heuer A."/>
            <person name="Rast P."/>
            <person name="Oberbeckmann S."/>
            <person name="Bunk B."/>
            <person name="Jeske O."/>
            <person name="Meyerdierks A."/>
            <person name="Storesund J.E."/>
            <person name="Kallscheuer N."/>
            <person name="Luecker S."/>
            <person name="Lage O.M."/>
            <person name="Pohl T."/>
            <person name="Merkel B.J."/>
            <person name="Hornburger P."/>
            <person name="Mueller R.-W."/>
            <person name="Bruemmer F."/>
            <person name="Labrenz M."/>
            <person name="Spormann A.M."/>
            <person name="Op den Camp H."/>
            <person name="Overmann J."/>
            <person name="Amann R."/>
            <person name="Jetten M.S.M."/>
            <person name="Mascher T."/>
            <person name="Medema M.H."/>
            <person name="Devos D.P."/>
            <person name="Kaster A.-K."/>
            <person name="Ovreas L."/>
            <person name="Rohde M."/>
            <person name="Galperin M.Y."/>
            <person name="Jogler C."/>
        </authorList>
    </citation>
    <scope>NUCLEOTIDE SEQUENCE [LARGE SCALE GENOMIC DNA]</scope>
    <source>
        <strain evidence="3 4">Pan181</strain>
    </source>
</reference>
<gene>
    <name evidence="3" type="ORF">Pan181_20530</name>
</gene>
<organism evidence="3 4">
    <name type="scientific">Aeoliella mucimassa</name>
    <dbReference type="NCBI Taxonomy" id="2527972"/>
    <lineage>
        <taxon>Bacteria</taxon>
        <taxon>Pseudomonadati</taxon>
        <taxon>Planctomycetota</taxon>
        <taxon>Planctomycetia</taxon>
        <taxon>Pirellulales</taxon>
        <taxon>Lacipirellulaceae</taxon>
        <taxon>Aeoliella</taxon>
    </lineage>
</organism>
<feature type="region of interest" description="Disordered" evidence="1">
    <location>
        <begin position="277"/>
        <end position="304"/>
    </location>
</feature>
<dbReference type="Proteomes" id="UP000315750">
    <property type="component" value="Chromosome"/>
</dbReference>
<evidence type="ECO:0000313" key="3">
    <source>
        <dbReference type="EMBL" id="QDU55856.1"/>
    </source>
</evidence>
<feature type="domain" description="Replication-associated protein ORF2/G2P" evidence="2">
    <location>
        <begin position="39"/>
        <end position="143"/>
    </location>
</feature>
<name>A0A518AMC0_9BACT</name>
<dbReference type="AlphaFoldDB" id="A0A518AMC0"/>
<protein>
    <recommendedName>
        <fullName evidence="2">Replication-associated protein ORF2/G2P domain-containing protein</fullName>
    </recommendedName>
</protein>
<sequence>MILLKHKRCESWLHPVDCQAVAARYFHRLYERCRGRRRLFITLTYDRKPYKSAADLYRAQSDEKHVAMFMRRLSRHLKKKLTGKWVCKMEFQEGGWVHFHLLLLDETFIPHEDLMRLWGHGFVDVQNGTKGKLKYLCKYVFKDGKIPAFLLFERPRSVKIIRTSPGFWPKENPETEAERAARLEDERIYREYGPPPPQQIPGYECIGARVSRPRETLAKVGDKVCTLKVDLGALLNVLMNAGVCIQEAPEGAGWLAVDCSFDKVLANLRTAQRLGECGPEQGPRAAGRPRSGRPFHLIETGNRDTGPRTVREFLQAVFRLPWVDQWFREDAESSIRQPGGNWKESNCATAAV</sequence>